<dbReference type="Proteomes" id="UP000295263">
    <property type="component" value="Unassembled WGS sequence"/>
</dbReference>
<protein>
    <recommendedName>
        <fullName evidence="2">histidine kinase</fullName>
        <ecNumber evidence="2">2.7.13.3</ecNumber>
    </recommendedName>
</protein>
<dbReference type="EC" id="2.7.13.3" evidence="2"/>
<accession>A0ABD7QK47</accession>
<dbReference type="Gene3D" id="3.30.565.10">
    <property type="entry name" value="Histidine kinase-like ATPase, C-terminal domain"/>
    <property type="match status" value="2"/>
</dbReference>
<dbReference type="AlphaFoldDB" id="A0ABD7QK47"/>
<dbReference type="SMART" id="SM00387">
    <property type="entry name" value="HATPase_c"/>
    <property type="match status" value="1"/>
</dbReference>
<evidence type="ECO:0000259" key="3">
    <source>
        <dbReference type="SMART" id="SM00387"/>
    </source>
</evidence>
<gene>
    <name evidence="4" type="ORF">EC841_103209</name>
</gene>
<evidence type="ECO:0000313" key="5">
    <source>
        <dbReference type="Proteomes" id="UP000295263"/>
    </source>
</evidence>
<comment type="catalytic activity">
    <reaction evidence="1">
        <text>ATP + protein L-histidine = ADP + protein N-phospho-L-histidine.</text>
        <dbReference type="EC" id="2.7.13.3"/>
    </reaction>
</comment>
<organism evidence="4 5">
    <name type="scientific">Raoultella ornithinolytica</name>
    <name type="common">Klebsiella ornithinolytica</name>
    <dbReference type="NCBI Taxonomy" id="54291"/>
    <lineage>
        <taxon>Bacteria</taxon>
        <taxon>Pseudomonadati</taxon>
        <taxon>Pseudomonadota</taxon>
        <taxon>Gammaproteobacteria</taxon>
        <taxon>Enterobacterales</taxon>
        <taxon>Enterobacteriaceae</taxon>
        <taxon>Klebsiella/Raoultella group</taxon>
        <taxon>Raoultella</taxon>
    </lineage>
</organism>
<dbReference type="SUPFAM" id="SSF55874">
    <property type="entry name" value="ATPase domain of HSP90 chaperone/DNA topoisomerase II/histidine kinase"/>
    <property type="match status" value="2"/>
</dbReference>
<dbReference type="RefSeq" id="WP_132512040.1">
    <property type="nucleotide sequence ID" value="NZ_SLYQ01000003.1"/>
</dbReference>
<evidence type="ECO:0000256" key="1">
    <source>
        <dbReference type="ARBA" id="ARBA00000085"/>
    </source>
</evidence>
<reference evidence="4 5" key="1">
    <citation type="submission" date="2019-03" db="EMBL/GenBank/DDBJ databases">
        <title>Genomic analyses of the natural microbiome of Caenorhabditis elegans.</title>
        <authorList>
            <person name="Samuel B."/>
        </authorList>
    </citation>
    <scope>NUCLEOTIDE SEQUENCE [LARGE SCALE GENOMIC DNA]</scope>
    <source>
        <strain evidence="4 5">JUb54</strain>
    </source>
</reference>
<dbReference type="InterPro" id="IPR003594">
    <property type="entry name" value="HATPase_dom"/>
</dbReference>
<dbReference type="Pfam" id="PF13589">
    <property type="entry name" value="HATPase_c_3"/>
    <property type="match status" value="1"/>
</dbReference>
<evidence type="ECO:0000256" key="2">
    <source>
        <dbReference type="ARBA" id="ARBA00012438"/>
    </source>
</evidence>
<proteinExistence type="predicted"/>
<evidence type="ECO:0000313" key="4">
    <source>
        <dbReference type="EMBL" id="TCQ74032.1"/>
    </source>
</evidence>
<comment type="caution">
    <text evidence="4">The sequence shown here is derived from an EMBL/GenBank/DDBJ whole genome shotgun (WGS) entry which is preliminary data.</text>
</comment>
<dbReference type="GO" id="GO:0004673">
    <property type="term" value="F:protein histidine kinase activity"/>
    <property type="evidence" value="ECO:0007669"/>
    <property type="project" value="UniProtKB-EC"/>
</dbReference>
<dbReference type="PRINTS" id="PR00344">
    <property type="entry name" value="BCTRLSENSOR"/>
</dbReference>
<feature type="domain" description="Histidine kinase/HSP90-like ATPase" evidence="3">
    <location>
        <begin position="604"/>
        <end position="720"/>
    </location>
</feature>
<dbReference type="Pfam" id="PF02518">
    <property type="entry name" value="HATPase_c"/>
    <property type="match status" value="1"/>
</dbReference>
<dbReference type="InterPro" id="IPR036890">
    <property type="entry name" value="HATPase_C_sf"/>
</dbReference>
<dbReference type="EMBL" id="SLYQ01000003">
    <property type="protein sequence ID" value="TCQ74032.1"/>
    <property type="molecule type" value="Genomic_DNA"/>
</dbReference>
<dbReference type="InterPro" id="IPR004358">
    <property type="entry name" value="Sig_transdc_His_kin-like_C"/>
</dbReference>
<name>A0ABD7QK47_RAOOR</name>
<sequence>MAIVKKAFRPKARIMELLGEQLIKNHTLALFELIKNSYDADASYVKLTLNNINSGNASIEVVDDGSGMDLDTVVNIWMEPAHGHKSVFRESGKRTNKGRLPVGEKGVGRFAVHRLGKKISMSTRAYDQDVVTVDIDWDKFSKSEYLDEAYISIETRPSKASKPETTGTRIVITELKQDWKRGDIRRLYRAVSSMTSANLLVRENNSDSFVVEFNMYPESKWLDDLFDPELVISQALFEFDFKLDDEGLTYKYNYQPYPALISDYKGVIEPRSTDVKLESPDFFKYIPSSNERSKKRKTRDERFSLVKSGIGPIAGKILGFDLDRILYDRYLKDESGGLSEYLKAQGGLKVYRDNLRVYNYGEPGDDWLGLDHRRIQSPTKRMGNQQLLGEIHLELDKSSALKEKTNREGFVENEAYGEFVHAMLSVMAQFEAERNKDKRILKAAIETKPGGDFHGSEKRKSTEELLDELKQEVIAEKNISPKVGSLVNQVISSFKETRDAMLSSAGAGLGLTTVFHELERGIRNLHMAIRDGVDNKRLESISEELVSLLQGAMYMVSKKDKEIIPASKLIRQCVNTQLRRFKRHNINFLPGFENSTLLDFEITGVRRMFTSAIVNIIDNAIYWMDGESDEDRYLWIGLSSDFEGPAIIIADNGPGFIDSGDELIQPFFTRKPAGMGIGLYYADMVMKAHSGRLVFPNVSTIDIPVVTKGACIVLVFDKDK</sequence>